<evidence type="ECO:0000259" key="1">
    <source>
        <dbReference type="Pfam" id="PF10881"/>
    </source>
</evidence>
<dbReference type="InterPro" id="IPR024402">
    <property type="entry name" value="DUF2726"/>
</dbReference>
<sequence length="169" mass="18383">MEYALALLAAILLILALSGQGKRGIGSLPVRAAPLMTKRERAVCAFIERAIPEARVHAQVSMGAILRPAAGLDRSRSTTVRNRFSSKRIDFLLEDRASGTIIAIVELDDRTHNARQDAERDRMTARAGYTTIRLPAGQHTALSVRQTLLEALSPHPPIPTASRRSAARA</sequence>
<dbReference type="Pfam" id="PF10881">
    <property type="entry name" value="DUF2726"/>
    <property type="match status" value="1"/>
</dbReference>
<geneLocation type="plasmid" evidence="2 3">
    <name>plas2</name>
</geneLocation>
<accession>A0A7G6W148</accession>
<gene>
    <name evidence="2" type="ORF">H4O24_20015</name>
</gene>
<name>A0A7G6W148_9SPHN</name>
<dbReference type="Proteomes" id="UP000515297">
    <property type="component" value="Plasmid plas2"/>
</dbReference>
<proteinExistence type="predicted"/>
<reference evidence="2 3" key="1">
    <citation type="submission" date="2020-08" db="EMBL/GenBank/DDBJ databases">
        <authorList>
            <person name="Liu G."/>
            <person name="Sun C."/>
        </authorList>
    </citation>
    <scope>NUCLEOTIDE SEQUENCE [LARGE SCALE GENOMIC DNA]</scope>
    <source>
        <strain evidence="2 3">OT19</strain>
        <plasmid evidence="2 3">plas2</plasmid>
    </source>
</reference>
<dbReference type="RefSeq" id="WP_185886151.1">
    <property type="nucleotide sequence ID" value="NZ_CP060054.1"/>
</dbReference>
<feature type="domain" description="DUF2726" evidence="1">
    <location>
        <begin position="33"/>
        <end position="148"/>
    </location>
</feature>
<evidence type="ECO:0000313" key="3">
    <source>
        <dbReference type="Proteomes" id="UP000515297"/>
    </source>
</evidence>
<dbReference type="EMBL" id="CP060054">
    <property type="protein sequence ID" value="QNE07713.1"/>
    <property type="molecule type" value="Genomic_DNA"/>
</dbReference>
<keyword evidence="2" id="KW-0614">Plasmid</keyword>
<evidence type="ECO:0000313" key="2">
    <source>
        <dbReference type="EMBL" id="QNE07713.1"/>
    </source>
</evidence>
<organism evidence="2 3">
    <name type="scientific">Croceicoccus marinus</name>
    <dbReference type="NCBI Taxonomy" id="450378"/>
    <lineage>
        <taxon>Bacteria</taxon>
        <taxon>Pseudomonadati</taxon>
        <taxon>Pseudomonadota</taxon>
        <taxon>Alphaproteobacteria</taxon>
        <taxon>Sphingomonadales</taxon>
        <taxon>Erythrobacteraceae</taxon>
        <taxon>Croceicoccus</taxon>
    </lineage>
</organism>
<dbReference type="AlphaFoldDB" id="A0A7G6W148"/>
<protein>
    <submittedName>
        <fullName evidence="2">DUF2726 domain-containing protein</fullName>
    </submittedName>
</protein>